<dbReference type="GO" id="GO:0005737">
    <property type="term" value="C:cytoplasm"/>
    <property type="evidence" value="ECO:0007669"/>
    <property type="project" value="TreeGrafter"/>
</dbReference>
<feature type="transmembrane region" description="Helical" evidence="2">
    <location>
        <begin position="20"/>
        <end position="41"/>
    </location>
</feature>
<dbReference type="AlphaFoldDB" id="A0A8S1E258"/>
<gene>
    <name evidence="3" type="ORF">CLODIP_2_CD14634</name>
</gene>
<dbReference type="Gene3D" id="1.10.1170.10">
    <property type="entry name" value="Inhibitor Of Apoptosis Protein (2mihbC-IAP-1), Chain A"/>
    <property type="match status" value="1"/>
</dbReference>
<keyword evidence="2" id="KW-0812">Transmembrane</keyword>
<name>A0A8S1E258_9INSE</name>
<dbReference type="GO" id="GO:0005634">
    <property type="term" value="C:nucleus"/>
    <property type="evidence" value="ECO:0007669"/>
    <property type="project" value="TreeGrafter"/>
</dbReference>
<feature type="compositionally biased region" description="Basic and acidic residues" evidence="1">
    <location>
        <begin position="387"/>
        <end position="397"/>
    </location>
</feature>
<proteinExistence type="predicted"/>
<dbReference type="Proteomes" id="UP000494165">
    <property type="component" value="Unassembled WGS sequence"/>
</dbReference>
<dbReference type="PANTHER" id="PTHR10044">
    <property type="entry name" value="INHIBITOR OF APOPTOSIS"/>
    <property type="match status" value="1"/>
</dbReference>
<dbReference type="OrthoDB" id="6499484at2759"/>
<evidence type="ECO:0000256" key="1">
    <source>
        <dbReference type="SAM" id="MobiDB-lite"/>
    </source>
</evidence>
<sequence length="445" mass="49965">MERKRVARRNNPNRKKGNSLSEVLPLIFYFLIGIIIAQIFMSYVTNPDDSVVKSLIPTLPVLMGLFVFKLSIFFGAVFSTVVYMFNYCSNADFHVPAEINVKEQFNLGSAVFLFVLGTYLHLGHRNIGMSTAKQTFALCSRSVCDFTAIPPQKNMSSSNQQTNVVGGGQLAGPVPELMLDKLNKDFAVHRLFTFPLEFYRKYSIELLVMVAELGFYFENPNIRCQFCKVTIDGIDGHFAQGTEAAKKRIQEKHDEANYPIGAAETKNLSMAIVTSSPDYRAEAHRLYSLLKKPDWQHVTPFDLAKSGFYYSGIGDNVVCIYCNLAVSDWEAGDTPDKEHQESNPDCPFLDAKQSITNFKIGSEHEADANHDALGTLKSGTTIFDPNRPPDRPNDRGSEPNCQSSEPLEWISAQLLTHVIPCNPNFVTYIKLRTLPLPTIVYCVWR</sequence>
<protein>
    <submittedName>
        <fullName evidence="3">Uncharacterized protein</fullName>
    </submittedName>
</protein>
<dbReference type="SUPFAM" id="SSF57924">
    <property type="entry name" value="Inhibitor of apoptosis (IAP) repeat"/>
    <property type="match status" value="1"/>
</dbReference>
<reference evidence="3 4" key="1">
    <citation type="submission" date="2020-04" db="EMBL/GenBank/DDBJ databases">
        <authorList>
            <person name="Alioto T."/>
            <person name="Alioto T."/>
            <person name="Gomez Garrido J."/>
        </authorList>
    </citation>
    <scope>NUCLEOTIDE SEQUENCE [LARGE SCALE GENOMIC DNA]</scope>
</reference>
<dbReference type="PROSITE" id="PS50143">
    <property type="entry name" value="BIR_REPEAT_2"/>
    <property type="match status" value="1"/>
</dbReference>
<dbReference type="InterPro" id="IPR001370">
    <property type="entry name" value="BIR_rpt"/>
</dbReference>
<feature type="transmembrane region" description="Helical" evidence="2">
    <location>
        <begin position="61"/>
        <end position="85"/>
    </location>
</feature>
<feature type="transmembrane region" description="Helical" evidence="2">
    <location>
        <begin position="105"/>
        <end position="122"/>
    </location>
</feature>
<accession>A0A8S1E258</accession>
<keyword evidence="2" id="KW-0472">Membrane</keyword>
<comment type="caution">
    <text evidence="3">The sequence shown here is derived from an EMBL/GenBank/DDBJ whole genome shotgun (WGS) entry which is preliminary data.</text>
</comment>
<dbReference type="GO" id="GO:0051726">
    <property type="term" value="P:regulation of cell cycle"/>
    <property type="evidence" value="ECO:0007669"/>
    <property type="project" value="TreeGrafter"/>
</dbReference>
<keyword evidence="4" id="KW-1185">Reference proteome</keyword>
<dbReference type="InterPro" id="IPR050784">
    <property type="entry name" value="IAP"/>
</dbReference>
<feature type="region of interest" description="Disordered" evidence="1">
    <location>
        <begin position="377"/>
        <end position="403"/>
    </location>
</feature>
<evidence type="ECO:0000313" key="4">
    <source>
        <dbReference type="Proteomes" id="UP000494165"/>
    </source>
</evidence>
<dbReference type="EMBL" id="CADEPI010000539">
    <property type="protein sequence ID" value="CAB3387120.1"/>
    <property type="molecule type" value="Genomic_DNA"/>
</dbReference>
<keyword evidence="2" id="KW-1133">Transmembrane helix</keyword>
<dbReference type="PANTHER" id="PTHR10044:SF139">
    <property type="entry name" value="DEATH-ASSOCIATED INHIBITOR OF APOPTOSIS 2"/>
    <property type="match status" value="1"/>
</dbReference>
<organism evidence="3 4">
    <name type="scientific">Cloeon dipterum</name>
    <dbReference type="NCBI Taxonomy" id="197152"/>
    <lineage>
        <taxon>Eukaryota</taxon>
        <taxon>Metazoa</taxon>
        <taxon>Ecdysozoa</taxon>
        <taxon>Arthropoda</taxon>
        <taxon>Hexapoda</taxon>
        <taxon>Insecta</taxon>
        <taxon>Pterygota</taxon>
        <taxon>Palaeoptera</taxon>
        <taxon>Ephemeroptera</taxon>
        <taxon>Pisciforma</taxon>
        <taxon>Baetidae</taxon>
        <taxon>Cloeon</taxon>
    </lineage>
</organism>
<dbReference type="CDD" id="cd00022">
    <property type="entry name" value="BIR"/>
    <property type="match status" value="1"/>
</dbReference>
<dbReference type="SMART" id="SM00238">
    <property type="entry name" value="BIR"/>
    <property type="match status" value="1"/>
</dbReference>
<evidence type="ECO:0000313" key="3">
    <source>
        <dbReference type="EMBL" id="CAB3387120.1"/>
    </source>
</evidence>
<evidence type="ECO:0000256" key="2">
    <source>
        <dbReference type="SAM" id="Phobius"/>
    </source>
</evidence>
<dbReference type="Pfam" id="PF00653">
    <property type="entry name" value="BIR"/>
    <property type="match status" value="1"/>
</dbReference>